<dbReference type="EMBL" id="QKKF02002901">
    <property type="protein sequence ID" value="RZF47973.1"/>
    <property type="molecule type" value="Genomic_DNA"/>
</dbReference>
<keyword evidence="2" id="KW-1185">Reference proteome</keyword>
<dbReference type="Gene3D" id="1.20.920.30">
    <property type="match status" value="1"/>
</dbReference>
<name>A0A482XPT0_LAOST</name>
<protein>
    <submittedName>
        <fullName evidence="1">Uncharacterized protein</fullName>
    </submittedName>
</protein>
<dbReference type="STRING" id="195883.A0A482XPT0"/>
<reference evidence="1 2" key="1">
    <citation type="journal article" date="2017" name="Gigascience">
        <title>Genome sequence of the small brown planthopper, Laodelphax striatellus.</title>
        <authorList>
            <person name="Zhu J."/>
            <person name="Jiang F."/>
            <person name="Wang X."/>
            <person name="Yang P."/>
            <person name="Bao Y."/>
            <person name="Zhao W."/>
            <person name="Wang W."/>
            <person name="Lu H."/>
            <person name="Wang Q."/>
            <person name="Cui N."/>
            <person name="Li J."/>
            <person name="Chen X."/>
            <person name="Luo L."/>
            <person name="Yu J."/>
            <person name="Kang L."/>
            <person name="Cui F."/>
        </authorList>
    </citation>
    <scope>NUCLEOTIDE SEQUENCE [LARGE SCALE GENOMIC DNA]</scope>
    <source>
        <strain evidence="1">Lst14</strain>
    </source>
</reference>
<dbReference type="Proteomes" id="UP000291343">
    <property type="component" value="Unassembled WGS sequence"/>
</dbReference>
<dbReference type="SMR" id="A0A482XPT0"/>
<gene>
    <name evidence="1" type="ORF">LSTR_LSTR015971</name>
</gene>
<proteinExistence type="predicted"/>
<dbReference type="InParanoid" id="A0A482XPT0"/>
<dbReference type="AlphaFoldDB" id="A0A482XPT0"/>
<evidence type="ECO:0000313" key="1">
    <source>
        <dbReference type="EMBL" id="RZF47973.1"/>
    </source>
</evidence>
<accession>A0A482XPT0</accession>
<organism evidence="1 2">
    <name type="scientific">Laodelphax striatellus</name>
    <name type="common">Small brown planthopper</name>
    <name type="synonym">Delphax striatella</name>
    <dbReference type="NCBI Taxonomy" id="195883"/>
    <lineage>
        <taxon>Eukaryota</taxon>
        <taxon>Metazoa</taxon>
        <taxon>Ecdysozoa</taxon>
        <taxon>Arthropoda</taxon>
        <taxon>Hexapoda</taxon>
        <taxon>Insecta</taxon>
        <taxon>Pterygota</taxon>
        <taxon>Neoptera</taxon>
        <taxon>Paraneoptera</taxon>
        <taxon>Hemiptera</taxon>
        <taxon>Auchenorrhyncha</taxon>
        <taxon>Fulgoroidea</taxon>
        <taxon>Delphacidae</taxon>
        <taxon>Criomorphinae</taxon>
        <taxon>Laodelphax</taxon>
    </lineage>
</organism>
<sequence length="74" mass="8894">MLRVFSDRLVESNDRKWFFTQLKDSVKSNFRTTMEETLKEMKRAGDEVTEEDMTNLMFTSIFDLDNPDDKLYDK</sequence>
<evidence type="ECO:0000313" key="2">
    <source>
        <dbReference type="Proteomes" id="UP000291343"/>
    </source>
</evidence>
<comment type="caution">
    <text evidence="1">The sequence shown here is derived from an EMBL/GenBank/DDBJ whole genome shotgun (WGS) entry which is preliminary data.</text>
</comment>